<sequence length="89" mass="9869">MGRQQVTQGRMAREGCSATMTVGGLVVSYLAWALAQQRQWSLGFVSWSPSCLEKWSQNYLGGNRLTSRFGPGEQQIRLPPSLLDPSSCY</sequence>
<dbReference type="AlphaFoldDB" id="A0AAV2DUP3"/>
<dbReference type="Proteomes" id="UP001497516">
    <property type="component" value="Chromosome 3"/>
</dbReference>
<gene>
    <name evidence="1" type="ORF">LTRI10_LOCUS18907</name>
</gene>
<evidence type="ECO:0000313" key="2">
    <source>
        <dbReference type="Proteomes" id="UP001497516"/>
    </source>
</evidence>
<reference evidence="1 2" key="1">
    <citation type="submission" date="2024-04" db="EMBL/GenBank/DDBJ databases">
        <authorList>
            <person name="Fracassetti M."/>
        </authorList>
    </citation>
    <scope>NUCLEOTIDE SEQUENCE [LARGE SCALE GENOMIC DNA]</scope>
</reference>
<name>A0AAV2DUP3_9ROSI</name>
<proteinExistence type="predicted"/>
<dbReference type="EMBL" id="OZ034816">
    <property type="protein sequence ID" value="CAL1377244.1"/>
    <property type="molecule type" value="Genomic_DNA"/>
</dbReference>
<protein>
    <submittedName>
        <fullName evidence="1">Uncharacterized protein</fullName>
    </submittedName>
</protein>
<organism evidence="1 2">
    <name type="scientific">Linum trigynum</name>
    <dbReference type="NCBI Taxonomy" id="586398"/>
    <lineage>
        <taxon>Eukaryota</taxon>
        <taxon>Viridiplantae</taxon>
        <taxon>Streptophyta</taxon>
        <taxon>Embryophyta</taxon>
        <taxon>Tracheophyta</taxon>
        <taxon>Spermatophyta</taxon>
        <taxon>Magnoliopsida</taxon>
        <taxon>eudicotyledons</taxon>
        <taxon>Gunneridae</taxon>
        <taxon>Pentapetalae</taxon>
        <taxon>rosids</taxon>
        <taxon>fabids</taxon>
        <taxon>Malpighiales</taxon>
        <taxon>Linaceae</taxon>
        <taxon>Linum</taxon>
    </lineage>
</organism>
<evidence type="ECO:0000313" key="1">
    <source>
        <dbReference type="EMBL" id="CAL1377244.1"/>
    </source>
</evidence>
<accession>A0AAV2DUP3</accession>
<keyword evidence="2" id="KW-1185">Reference proteome</keyword>